<dbReference type="PROSITE" id="PS00018">
    <property type="entry name" value="EF_HAND_1"/>
    <property type="match status" value="1"/>
</dbReference>
<dbReference type="InterPro" id="IPR018247">
    <property type="entry name" value="EF_Hand_1_Ca_BS"/>
</dbReference>
<comment type="caution">
    <text evidence="1">The sequence shown here is derived from an EMBL/GenBank/DDBJ whole genome shotgun (WGS) entry which is preliminary data.</text>
</comment>
<evidence type="ECO:0008006" key="2">
    <source>
        <dbReference type="Google" id="ProtNLM"/>
    </source>
</evidence>
<organism evidence="1">
    <name type="scientific">marine sediment metagenome</name>
    <dbReference type="NCBI Taxonomy" id="412755"/>
    <lineage>
        <taxon>unclassified sequences</taxon>
        <taxon>metagenomes</taxon>
        <taxon>ecological metagenomes</taxon>
    </lineage>
</organism>
<gene>
    <name evidence="1" type="ORF">S06H3_22227</name>
</gene>
<dbReference type="GO" id="GO:0030246">
    <property type="term" value="F:carbohydrate binding"/>
    <property type="evidence" value="ECO:0007669"/>
    <property type="project" value="InterPro"/>
</dbReference>
<dbReference type="InterPro" id="IPR036439">
    <property type="entry name" value="Dockerin_dom_sf"/>
</dbReference>
<dbReference type="GO" id="GO:0000272">
    <property type="term" value="P:polysaccharide catabolic process"/>
    <property type="evidence" value="ECO:0007669"/>
    <property type="project" value="InterPro"/>
</dbReference>
<dbReference type="SUPFAM" id="SSF63446">
    <property type="entry name" value="Type I dockerin domain"/>
    <property type="match status" value="1"/>
</dbReference>
<proteinExistence type="predicted"/>
<dbReference type="SUPFAM" id="SSF49384">
    <property type="entry name" value="Carbohydrate-binding domain"/>
    <property type="match status" value="1"/>
</dbReference>
<dbReference type="AlphaFoldDB" id="X1L124"/>
<dbReference type="CDD" id="cd08547">
    <property type="entry name" value="Type_II_cohesin"/>
    <property type="match status" value="1"/>
</dbReference>
<dbReference type="Gene3D" id="2.60.40.680">
    <property type="match status" value="1"/>
</dbReference>
<dbReference type="EMBL" id="BARV01011831">
    <property type="protein sequence ID" value="GAI12678.1"/>
    <property type="molecule type" value="Genomic_DNA"/>
</dbReference>
<sequence length="214" mass="22362">RYNFCLRAKITEPESPVASVSIEPSSQTVAAGGSFSVDVVVDSAGLLVKGCEVTVTFDADLTATAAIGYDLLGTAAETLRLGPMIPNGEVSYAVVRMTGNDPATVAGDFMTIDFNVDPAAAGSYDLIIEAILLGADGLPIPGVVENDGQVNIVTNGRKGDFDGDGDIDIFDFAYFADAYGSETGDPNYNAIGDFDDDGDIDIFDFAYFADVYGT</sequence>
<reference evidence="1" key="1">
    <citation type="journal article" date="2014" name="Front. Microbiol.">
        <title>High frequency of phylogenetically diverse reductive dehalogenase-homologous genes in deep subseafloor sedimentary metagenomes.</title>
        <authorList>
            <person name="Kawai M."/>
            <person name="Futagami T."/>
            <person name="Toyoda A."/>
            <person name="Takaki Y."/>
            <person name="Nishi S."/>
            <person name="Hori S."/>
            <person name="Arai W."/>
            <person name="Tsubouchi T."/>
            <person name="Morono Y."/>
            <person name="Uchiyama I."/>
            <person name="Ito T."/>
            <person name="Fujiyama A."/>
            <person name="Inagaki F."/>
            <person name="Takami H."/>
        </authorList>
    </citation>
    <scope>NUCLEOTIDE SEQUENCE</scope>
    <source>
        <strain evidence="1">Expedition CK06-06</strain>
    </source>
</reference>
<protein>
    <recommendedName>
        <fullName evidence="2">Cohesin domain-containing protein</fullName>
    </recommendedName>
</protein>
<evidence type="ECO:0000313" key="1">
    <source>
        <dbReference type="EMBL" id="GAI12678.1"/>
    </source>
</evidence>
<accession>X1L124</accession>
<dbReference type="InterPro" id="IPR008965">
    <property type="entry name" value="CBM2/CBM3_carb-bd_dom_sf"/>
</dbReference>
<feature type="non-terminal residue" evidence="1">
    <location>
        <position position="1"/>
    </location>
</feature>
<dbReference type="Gene3D" id="1.10.1330.10">
    <property type="entry name" value="Dockerin domain"/>
    <property type="match status" value="1"/>
</dbReference>
<name>X1L124_9ZZZZ</name>